<comment type="caution">
    <text evidence="2">The sequence shown here is derived from an EMBL/GenBank/DDBJ whole genome shotgun (WGS) entry which is preliminary data.</text>
</comment>
<dbReference type="InterPro" id="IPR048367">
    <property type="entry name" value="TNP-like_RNaseH_C"/>
</dbReference>
<keyword evidence="3" id="KW-1185">Reference proteome</keyword>
<organism evidence="2 3">
    <name type="scientific">Macrosiphum euphorbiae</name>
    <name type="common">potato aphid</name>
    <dbReference type="NCBI Taxonomy" id="13131"/>
    <lineage>
        <taxon>Eukaryota</taxon>
        <taxon>Metazoa</taxon>
        <taxon>Ecdysozoa</taxon>
        <taxon>Arthropoda</taxon>
        <taxon>Hexapoda</taxon>
        <taxon>Insecta</taxon>
        <taxon>Pterygota</taxon>
        <taxon>Neoptera</taxon>
        <taxon>Paraneoptera</taxon>
        <taxon>Hemiptera</taxon>
        <taxon>Sternorrhyncha</taxon>
        <taxon>Aphidomorpha</taxon>
        <taxon>Aphidoidea</taxon>
        <taxon>Aphididae</taxon>
        <taxon>Macrosiphini</taxon>
        <taxon>Macrosiphum</taxon>
    </lineage>
</organism>
<dbReference type="Pfam" id="PF21789">
    <property type="entry name" value="TNP-like_RNaseH_C"/>
    <property type="match status" value="1"/>
</dbReference>
<reference evidence="2 3" key="1">
    <citation type="submission" date="2023-01" db="EMBL/GenBank/DDBJ databases">
        <authorList>
            <person name="Whitehead M."/>
        </authorList>
    </citation>
    <scope>NUCLEOTIDE SEQUENCE [LARGE SCALE GENOMIC DNA]</scope>
</reference>
<evidence type="ECO:0000313" key="3">
    <source>
        <dbReference type="Proteomes" id="UP001160148"/>
    </source>
</evidence>
<sequence length="183" mass="21327">MISIAGLIRLQDTLSKEYGEEIEIMTRRLNQDCLENLFGSMRNQNGNCINPTTIQLQRTYKKLFSLNYFEYNEGANCLYDLDQVLTTLSKIPAEDLKTIFPDKQKVIHINPLPIDATHYRSLELPERNAFTYICGYLIMKCFNMHSCETCIGYGRSTTKLSDELFFTHFKAHQHTVLYQCFHC</sequence>
<evidence type="ECO:0000259" key="1">
    <source>
        <dbReference type="Pfam" id="PF21789"/>
    </source>
</evidence>
<dbReference type="Proteomes" id="UP001160148">
    <property type="component" value="Unassembled WGS sequence"/>
</dbReference>
<evidence type="ECO:0000313" key="2">
    <source>
        <dbReference type="EMBL" id="CAI6354709.1"/>
    </source>
</evidence>
<dbReference type="AlphaFoldDB" id="A0AAV0WFI1"/>
<name>A0AAV0WFI1_9HEMI</name>
<proteinExistence type="predicted"/>
<dbReference type="EMBL" id="CARXXK010000002">
    <property type="protein sequence ID" value="CAI6354709.1"/>
    <property type="molecule type" value="Genomic_DNA"/>
</dbReference>
<accession>A0AAV0WFI1</accession>
<gene>
    <name evidence="2" type="ORF">MEUPH1_LOCUS10668</name>
</gene>
<protein>
    <recommendedName>
        <fullName evidence="1">Transposable element P transposase-like RNase H C-terminal domain-containing protein</fullName>
    </recommendedName>
</protein>
<feature type="domain" description="Transposable element P transposase-like RNase H C-terminal" evidence="1">
    <location>
        <begin position="29"/>
        <end position="61"/>
    </location>
</feature>